<evidence type="ECO:0000256" key="1">
    <source>
        <dbReference type="ARBA" id="ARBA00022448"/>
    </source>
</evidence>
<feature type="compositionally biased region" description="Basic and acidic residues" evidence="4">
    <location>
        <begin position="326"/>
        <end position="355"/>
    </location>
</feature>
<keyword evidence="3" id="KW-0175">Coiled coil</keyword>
<keyword evidence="2" id="KW-0341">Growth regulation</keyword>
<dbReference type="CDD" id="cd20405">
    <property type="entry name" value="Tudor_Agenet_AtDUF_rpt1_3"/>
    <property type="match status" value="1"/>
</dbReference>
<feature type="compositionally biased region" description="Polar residues" evidence="4">
    <location>
        <begin position="293"/>
        <end position="308"/>
    </location>
</feature>
<name>A0A1S3YWF4_TOBAC</name>
<protein>
    <submittedName>
        <fullName evidence="6">Uncharacterized protein isoform X1</fullName>
    </submittedName>
</protein>
<dbReference type="KEGG" id="nta:107780367"/>
<feature type="compositionally biased region" description="Polar residues" evidence="4">
    <location>
        <begin position="637"/>
        <end position="654"/>
    </location>
</feature>
<dbReference type="Pfam" id="PF05266">
    <property type="entry name" value="DUF724"/>
    <property type="match status" value="1"/>
</dbReference>
<evidence type="ECO:0000313" key="6">
    <source>
        <dbReference type="RefSeq" id="XP_016456375.1"/>
    </source>
</evidence>
<feature type="coiled-coil region" evidence="3">
    <location>
        <begin position="831"/>
        <end position="907"/>
    </location>
</feature>
<dbReference type="CDD" id="cd20406">
    <property type="entry name" value="Tudor_Agenet_AtDUF_rpt2_4"/>
    <property type="match status" value="2"/>
</dbReference>
<accession>A0A1S3YWF4</accession>
<dbReference type="OMA" id="EREFAVH"/>
<organism evidence="6">
    <name type="scientific">Nicotiana tabacum</name>
    <name type="common">Common tobacco</name>
    <dbReference type="NCBI Taxonomy" id="4097"/>
    <lineage>
        <taxon>Eukaryota</taxon>
        <taxon>Viridiplantae</taxon>
        <taxon>Streptophyta</taxon>
        <taxon>Embryophyta</taxon>
        <taxon>Tracheophyta</taxon>
        <taxon>Spermatophyta</taxon>
        <taxon>Magnoliopsida</taxon>
        <taxon>eudicotyledons</taxon>
        <taxon>Gunneridae</taxon>
        <taxon>Pentapetalae</taxon>
        <taxon>asterids</taxon>
        <taxon>lamiids</taxon>
        <taxon>Solanales</taxon>
        <taxon>Solanaceae</taxon>
        <taxon>Nicotianoideae</taxon>
        <taxon>Nicotianeae</taxon>
        <taxon>Nicotiana</taxon>
    </lineage>
</organism>
<sequence length="912" mass="102876">MRRSRHQKYSHLTKGSTVEVTSDEEGFKGVWFEATVLGASSPGSKSKEVWVEYKSIVAEENGSELLKEVLHVSFVRPVPPVEKIERFELYDVVDAFHKDGWWTGVVTRVLEDSRYQVTFDNPPDELEFGVSELRFHQKWVKGKWVRPGKQRTGSLMFSVGENVEVSFDSEDRRDAWFPSTVLEHCGNSSFLVESYRRASDKKAIVEKVLVDSFHIRPIPPRIVNKFSLLEKVDALYDYGWWSGVITRELDDSRYIVFFKHTNKEMELNDSDLRPHMDWKDGQWFTNAREVSIPSDSQTKGSNNCNDTGILQKDVPLGKSTIMNDISEERTRHSAKSIEDPNEKPSTDDISLEKTSQKALSSCNAASLQAQELPKDGTETPKASLKACKLSAKPSETPCTKSPADYPSPNSEYAETNILAPVAGDDQPGNHSWKKRTRKNCQELGEEKGETLEKLQGAKFPKRGSKGIAIENAAEITQKLSKRKKADVPIIMGLECTKVRSSRTKRSRQIDNESLEPIGDQKQIDAAIDGIQGTKQLGDGDNTQKRKRGRPARKPISAPTDMGPNGDHSKDESSCPVELAIMVNEDGKEQLEVQLGHTRKRGRTRKMAVTKLSNEKTGQSLFQQHEKHYIKRGKRQTESVNIESQAQGSVDTSGVKTAESNRIASDGEEVFAEYNKLDDQPLAKWFEEMQSPTSADGSRVAPACDTEQCAEMREKQDMPIQTPVSGTPTTQTETQSLPFIKDSDVWSMFETMAIFQKFPQKPHFRPLELCKESKREGLAIGCMVTFSSIAEKTYRLHFDDSRSAIEEKLETLSDLEMHGFEVQPVRDQLTVLLSMKDKKEKLESQAADIGNQIIAHNTDKEKIEREIEENNKQIAELQCKNSVAISKKEVMDREIDSLRSQLEDIQADLKKCT</sequence>
<evidence type="ECO:0000256" key="2">
    <source>
        <dbReference type="ARBA" id="ARBA00022604"/>
    </source>
</evidence>
<dbReference type="InterPro" id="IPR014002">
    <property type="entry name" value="Agenet_dom_plant"/>
</dbReference>
<dbReference type="PaxDb" id="4097-A0A1S3YWF4"/>
<dbReference type="RefSeq" id="XP_016456375.1">
    <property type="nucleotide sequence ID" value="XM_016600889.1"/>
</dbReference>
<feature type="region of interest" description="Disordered" evidence="4">
    <location>
        <begin position="531"/>
        <end position="572"/>
    </location>
</feature>
<dbReference type="OrthoDB" id="687110at2759"/>
<dbReference type="SMR" id="A0A1S3YWF4"/>
<gene>
    <name evidence="6" type="primary">LOC107780367</name>
</gene>
<dbReference type="InterPro" id="IPR007930">
    <property type="entry name" value="DUF724"/>
</dbReference>
<dbReference type="STRING" id="4097.A0A1S3YWF4"/>
<dbReference type="SMART" id="SM00743">
    <property type="entry name" value="Agenet"/>
    <property type="match status" value="4"/>
</dbReference>
<feature type="domain" description="Agenet" evidence="5">
    <location>
        <begin position="224"/>
        <end position="280"/>
    </location>
</feature>
<reference evidence="6" key="1">
    <citation type="submission" date="2025-08" db="UniProtKB">
        <authorList>
            <consortium name="RefSeq"/>
        </authorList>
    </citation>
    <scope>IDENTIFICATION</scope>
</reference>
<evidence type="ECO:0000259" key="5">
    <source>
        <dbReference type="SMART" id="SM00743"/>
    </source>
</evidence>
<feature type="domain" description="Agenet" evidence="5">
    <location>
        <begin position="85"/>
        <end position="141"/>
    </location>
</feature>
<evidence type="ECO:0000256" key="4">
    <source>
        <dbReference type="SAM" id="MobiDB-lite"/>
    </source>
</evidence>
<feature type="region of interest" description="Disordered" evidence="4">
    <location>
        <begin position="633"/>
        <end position="654"/>
    </location>
</feature>
<feature type="domain" description="Agenet" evidence="5">
    <location>
        <begin position="155"/>
        <end position="223"/>
    </location>
</feature>
<dbReference type="PANTHER" id="PTHR31917:SF153">
    <property type="entry name" value="DUF724 DOMAIN-CONTAINING PROTEIN 3-RELATED"/>
    <property type="match status" value="1"/>
</dbReference>
<feature type="domain" description="Agenet" evidence="5">
    <location>
        <begin position="10"/>
        <end position="83"/>
    </location>
</feature>
<dbReference type="InterPro" id="IPR008395">
    <property type="entry name" value="Agenet-like_dom"/>
</dbReference>
<evidence type="ECO:0000256" key="3">
    <source>
        <dbReference type="SAM" id="Coils"/>
    </source>
</evidence>
<dbReference type="Pfam" id="PF05641">
    <property type="entry name" value="Agenet"/>
    <property type="match status" value="3"/>
</dbReference>
<keyword evidence="1" id="KW-0813">Transport</keyword>
<dbReference type="AlphaFoldDB" id="A0A1S3YWF4"/>
<proteinExistence type="predicted"/>
<feature type="region of interest" description="Disordered" evidence="4">
    <location>
        <begin position="292"/>
        <end position="357"/>
    </location>
</feature>
<dbReference type="PANTHER" id="PTHR31917">
    <property type="entry name" value="AGENET DOMAIN-CONTAINING PROTEIN-RELATED"/>
    <property type="match status" value="1"/>
</dbReference>